<dbReference type="PRINTS" id="PR00419">
    <property type="entry name" value="ADXRDTASE"/>
</dbReference>
<dbReference type="PANTHER" id="PTHR43734:SF1">
    <property type="entry name" value="PHYTOENE DESATURASE"/>
    <property type="match status" value="1"/>
</dbReference>
<keyword evidence="3 5" id="KW-0560">Oxidoreductase</keyword>
<dbReference type="EMBL" id="BMHY01000004">
    <property type="protein sequence ID" value="GGG68877.1"/>
    <property type="molecule type" value="Genomic_DNA"/>
</dbReference>
<dbReference type="SUPFAM" id="SSF51905">
    <property type="entry name" value="FAD/NAD(P)-binding domain"/>
    <property type="match status" value="1"/>
</dbReference>
<organism evidence="7 8">
    <name type="scientific">Paenibacillus radicis</name>
    <name type="common">ex Gao et al. 2016</name>
    <dbReference type="NCBI Taxonomy" id="1737354"/>
    <lineage>
        <taxon>Bacteria</taxon>
        <taxon>Bacillati</taxon>
        <taxon>Bacillota</taxon>
        <taxon>Bacilli</taxon>
        <taxon>Bacillales</taxon>
        <taxon>Paenibacillaceae</taxon>
        <taxon>Paenibacillus</taxon>
    </lineage>
</organism>
<dbReference type="InterPro" id="IPR036188">
    <property type="entry name" value="FAD/NAD-bd_sf"/>
</dbReference>
<name>A0A917H660_9BACL</name>
<sequence>MSEGNVAIIGAGPGGLAAGMLLSSQGYKVTVYEKQPYLGGRTSRLQVGDYKFDRGPTFLMMPALLEELFAAAGRSMHDYLELIELDPLYRLQFGDVRFTPTTQTEEMVNRIEERFPGNGKGYLRFMRDEEKKFNAVSPLLKRPFGKAADFMARDLFAALPRLHLTDSVYGRLSKYFNDERLKFAFSFQAKYLGMSPWECPGTFTILSYLEHKFGLFHPIGGVNRICKAMGEVIEEFGGSIALSTGVSRVLTRGGKAVGVQLDSGDKFDADHVIINADFATAMNRLFAPGELKKYTPDRLAKKKYSCSTYMLYLGVNKDLQMPHHTVMFSDDYSRNVREIMTDKRLSKDASIYIHNPSAIDPTLAPKGKSALYALMPVPNLTGAVDWQEQGKLVRDTMLRRMEQEPEMRGISSHIDTEMSITPLDWQNQHDIYQGATFNLAHTLDQMMILRPHNRFEEFDNCWLVGGGTHPGSGLPTIIESARISVRLLMEQDDRSKIRVAGSVVDRKRKRAAIGVHKQKGRGAALWRK</sequence>
<accession>A0A917H660</accession>
<dbReference type="AlphaFoldDB" id="A0A917H660"/>
<dbReference type="Gene3D" id="3.50.50.60">
    <property type="entry name" value="FAD/NAD(P)-binding domain"/>
    <property type="match status" value="2"/>
</dbReference>
<comment type="pathway">
    <text evidence="1 5">Carotenoid biosynthesis.</text>
</comment>
<dbReference type="GO" id="GO:0016627">
    <property type="term" value="F:oxidoreductase activity, acting on the CH-CH group of donors"/>
    <property type="evidence" value="ECO:0007669"/>
    <property type="project" value="UniProtKB-ARBA"/>
</dbReference>
<evidence type="ECO:0000256" key="4">
    <source>
        <dbReference type="ARBA" id="ARBA00038322"/>
    </source>
</evidence>
<proteinExistence type="inferred from homology"/>
<dbReference type="Proteomes" id="UP000600247">
    <property type="component" value="Unassembled WGS sequence"/>
</dbReference>
<dbReference type="InterPro" id="IPR002937">
    <property type="entry name" value="Amino_oxidase"/>
</dbReference>
<protein>
    <submittedName>
        <fullName evidence="7">Phytoene desaturase</fullName>
    </submittedName>
</protein>
<evidence type="ECO:0000256" key="3">
    <source>
        <dbReference type="ARBA" id="ARBA00023002"/>
    </source>
</evidence>
<comment type="similarity">
    <text evidence="4">Belongs to the carotenoid/retinoid oxidoreductase family. CrtN subfamily.</text>
</comment>
<dbReference type="PANTHER" id="PTHR43734">
    <property type="entry name" value="PHYTOENE DESATURASE"/>
    <property type="match status" value="1"/>
</dbReference>
<evidence type="ECO:0000256" key="1">
    <source>
        <dbReference type="ARBA" id="ARBA00004829"/>
    </source>
</evidence>
<evidence type="ECO:0000256" key="2">
    <source>
        <dbReference type="ARBA" id="ARBA00022746"/>
    </source>
</evidence>
<keyword evidence="8" id="KW-1185">Reference proteome</keyword>
<dbReference type="InterPro" id="IPR008150">
    <property type="entry name" value="Phytoene_DH_bac_CS"/>
</dbReference>
<dbReference type="InterPro" id="IPR014105">
    <property type="entry name" value="Carotenoid/retinoid_OxRdtase"/>
</dbReference>
<dbReference type="RefSeq" id="WP_188889505.1">
    <property type="nucleotide sequence ID" value="NZ_BMHY01000004.1"/>
</dbReference>
<dbReference type="NCBIfam" id="TIGR02734">
    <property type="entry name" value="crtI_fam"/>
    <property type="match status" value="1"/>
</dbReference>
<dbReference type="GO" id="GO:0016117">
    <property type="term" value="P:carotenoid biosynthetic process"/>
    <property type="evidence" value="ECO:0007669"/>
    <property type="project" value="UniProtKB-KW"/>
</dbReference>
<comment type="caution">
    <text evidence="7">The sequence shown here is derived from an EMBL/GenBank/DDBJ whole genome shotgun (WGS) entry which is preliminary data.</text>
</comment>
<evidence type="ECO:0000256" key="5">
    <source>
        <dbReference type="RuleBase" id="RU362075"/>
    </source>
</evidence>
<reference evidence="7 8" key="1">
    <citation type="journal article" date="2014" name="Int. J. Syst. Evol. Microbiol.">
        <title>Complete genome sequence of Corynebacterium casei LMG S-19264T (=DSM 44701T), isolated from a smear-ripened cheese.</title>
        <authorList>
            <consortium name="US DOE Joint Genome Institute (JGI-PGF)"/>
            <person name="Walter F."/>
            <person name="Albersmeier A."/>
            <person name="Kalinowski J."/>
            <person name="Ruckert C."/>
        </authorList>
    </citation>
    <scope>NUCLEOTIDE SEQUENCE [LARGE SCALE GENOMIC DNA]</scope>
    <source>
        <strain evidence="7 8">CGMCC 1.15286</strain>
    </source>
</reference>
<feature type="domain" description="Amine oxidase" evidence="6">
    <location>
        <begin position="14"/>
        <end position="295"/>
    </location>
</feature>
<dbReference type="Pfam" id="PF01593">
    <property type="entry name" value="Amino_oxidase"/>
    <property type="match status" value="1"/>
</dbReference>
<keyword evidence="2 5" id="KW-0125">Carotenoid biosynthesis</keyword>
<evidence type="ECO:0000259" key="6">
    <source>
        <dbReference type="Pfam" id="PF01593"/>
    </source>
</evidence>
<dbReference type="PROSITE" id="PS00982">
    <property type="entry name" value="PHYTOENE_DH"/>
    <property type="match status" value="1"/>
</dbReference>
<gene>
    <name evidence="7" type="primary">crtI</name>
    <name evidence="7" type="ORF">GCM10010918_24880</name>
</gene>
<evidence type="ECO:0000313" key="7">
    <source>
        <dbReference type="EMBL" id="GGG68877.1"/>
    </source>
</evidence>
<evidence type="ECO:0000313" key="8">
    <source>
        <dbReference type="Proteomes" id="UP000600247"/>
    </source>
</evidence>